<protein>
    <submittedName>
        <fullName evidence="1">Uncharacterized protein</fullName>
    </submittedName>
</protein>
<organism evidence="1">
    <name type="scientific">Arundo donax</name>
    <name type="common">Giant reed</name>
    <name type="synonym">Donax arundinaceus</name>
    <dbReference type="NCBI Taxonomy" id="35708"/>
    <lineage>
        <taxon>Eukaryota</taxon>
        <taxon>Viridiplantae</taxon>
        <taxon>Streptophyta</taxon>
        <taxon>Embryophyta</taxon>
        <taxon>Tracheophyta</taxon>
        <taxon>Spermatophyta</taxon>
        <taxon>Magnoliopsida</taxon>
        <taxon>Liliopsida</taxon>
        <taxon>Poales</taxon>
        <taxon>Poaceae</taxon>
        <taxon>PACMAD clade</taxon>
        <taxon>Arundinoideae</taxon>
        <taxon>Arundineae</taxon>
        <taxon>Arundo</taxon>
    </lineage>
</organism>
<evidence type="ECO:0000313" key="1">
    <source>
        <dbReference type="EMBL" id="JAD29043.1"/>
    </source>
</evidence>
<dbReference type="EMBL" id="GBRH01268852">
    <property type="protein sequence ID" value="JAD29043.1"/>
    <property type="molecule type" value="Transcribed_RNA"/>
</dbReference>
<proteinExistence type="predicted"/>
<reference evidence="1" key="2">
    <citation type="journal article" date="2015" name="Data Brief">
        <title>Shoot transcriptome of the giant reed, Arundo donax.</title>
        <authorList>
            <person name="Barrero R.A."/>
            <person name="Guerrero F.D."/>
            <person name="Moolhuijzen P."/>
            <person name="Goolsby J.A."/>
            <person name="Tidwell J."/>
            <person name="Bellgard S.E."/>
            <person name="Bellgard M.I."/>
        </authorList>
    </citation>
    <scope>NUCLEOTIDE SEQUENCE</scope>
    <source>
        <tissue evidence="1">Shoot tissue taken approximately 20 cm above the soil surface</tissue>
    </source>
</reference>
<sequence length="26" mass="3327">MKIQREYCSILRLIYAKVRFIRKWPD</sequence>
<accession>A0A0A8YUF0</accession>
<reference evidence="1" key="1">
    <citation type="submission" date="2014-09" db="EMBL/GenBank/DDBJ databases">
        <authorList>
            <person name="Magalhaes I.L.F."/>
            <person name="Oliveira U."/>
            <person name="Santos F.R."/>
            <person name="Vidigal T.H.D.A."/>
            <person name="Brescovit A.D."/>
            <person name="Santos A.J."/>
        </authorList>
    </citation>
    <scope>NUCLEOTIDE SEQUENCE</scope>
    <source>
        <tissue evidence="1">Shoot tissue taken approximately 20 cm above the soil surface</tissue>
    </source>
</reference>
<name>A0A0A8YUF0_ARUDO</name>
<dbReference type="AlphaFoldDB" id="A0A0A8YUF0"/>